<keyword evidence="3" id="KW-1185">Reference proteome</keyword>
<name>A0A3A1U418_9MICO</name>
<feature type="transmembrane region" description="Helical" evidence="1">
    <location>
        <begin position="107"/>
        <end position="126"/>
    </location>
</feature>
<feature type="transmembrane region" description="Helical" evidence="1">
    <location>
        <begin position="83"/>
        <end position="101"/>
    </location>
</feature>
<accession>A0A3A1U418</accession>
<sequence>MRALQHDRVALAARVRAPWWYHPVLGAIVGAFIASPAVGSTSARSTLVTFGCVGLVFLMLAYRRVTGFSVSGAAGPRSRARMLAVLAIVLLLFVASMVLAATGNEPWVVATVLAAFVAVVVGGRRFERMHGEELRGGR</sequence>
<comment type="caution">
    <text evidence="2">The sequence shown here is derived from an EMBL/GenBank/DDBJ whole genome shotgun (WGS) entry which is preliminary data.</text>
</comment>
<organism evidence="2 3">
    <name type="scientific">Amnibacterium setariae</name>
    <dbReference type="NCBI Taxonomy" id="2306585"/>
    <lineage>
        <taxon>Bacteria</taxon>
        <taxon>Bacillati</taxon>
        <taxon>Actinomycetota</taxon>
        <taxon>Actinomycetes</taxon>
        <taxon>Micrococcales</taxon>
        <taxon>Microbacteriaceae</taxon>
        <taxon>Amnibacterium</taxon>
    </lineage>
</organism>
<keyword evidence="1" id="KW-0812">Transmembrane</keyword>
<evidence type="ECO:0000313" key="3">
    <source>
        <dbReference type="Proteomes" id="UP000265742"/>
    </source>
</evidence>
<keyword evidence="1" id="KW-1133">Transmembrane helix</keyword>
<dbReference type="Proteomes" id="UP000265742">
    <property type="component" value="Unassembled WGS sequence"/>
</dbReference>
<keyword evidence="1" id="KW-0472">Membrane</keyword>
<dbReference type="EMBL" id="QXTG01000001">
    <property type="protein sequence ID" value="RIX31070.1"/>
    <property type="molecule type" value="Genomic_DNA"/>
</dbReference>
<protein>
    <submittedName>
        <fullName evidence="2">Uncharacterized protein</fullName>
    </submittedName>
</protein>
<evidence type="ECO:0000313" key="2">
    <source>
        <dbReference type="EMBL" id="RIX31070.1"/>
    </source>
</evidence>
<dbReference type="AlphaFoldDB" id="A0A3A1U418"/>
<proteinExistence type="predicted"/>
<evidence type="ECO:0000256" key="1">
    <source>
        <dbReference type="SAM" id="Phobius"/>
    </source>
</evidence>
<reference evidence="3" key="1">
    <citation type="submission" date="2018-09" db="EMBL/GenBank/DDBJ databases">
        <authorList>
            <person name="Kim I."/>
        </authorList>
    </citation>
    <scope>NUCLEOTIDE SEQUENCE [LARGE SCALE GENOMIC DNA]</scope>
    <source>
        <strain evidence="3">DD4a</strain>
    </source>
</reference>
<feature type="transmembrane region" description="Helical" evidence="1">
    <location>
        <begin position="20"/>
        <end position="39"/>
    </location>
</feature>
<feature type="transmembrane region" description="Helical" evidence="1">
    <location>
        <begin position="45"/>
        <end position="62"/>
    </location>
</feature>
<gene>
    <name evidence="2" type="ORF">D1781_06775</name>
</gene>